<keyword evidence="5" id="KW-0456">Lyase</keyword>
<dbReference type="SMART" id="SM00852">
    <property type="entry name" value="MoCF_biosynth"/>
    <property type="match status" value="1"/>
</dbReference>
<dbReference type="NCBIfam" id="NF002947">
    <property type="entry name" value="PRK03604.1"/>
    <property type="match status" value="1"/>
</dbReference>
<dbReference type="Proteomes" id="UP001168528">
    <property type="component" value="Unassembled WGS sequence"/>
</dbReference>
<dbReference type="PANTHER" id="PTHR43764:SF1">
    <property type="entry name" value="MOLYBDOPTERIN MOLYBDOTRANSFERASE"/>
    <property type="match status" value="1"/>
</dbReference>
<dbReference type="EC" id="4.6.1.17" evidence="5"/>
<organism evidence="5 6">
    <name type="scientific">Rhodocytophaga aerolata</name>
    <dbReference type="NCBI Taxonomy" id="455078"/>
    <lineage>
        <taxon>Bacteria</taxon>
        <taxon>Pseudomonadati</taxon>
        <taxon>Bacteroidota</taxon>
        <taxon>Cytophagia</taxon>
        <taxon>Cytophagales</taxon>
        <taxon>Rhodocytophagaceae</taxon>
        <taxon>Rhodocytophaga</taxon>
    </lineage>
</organism>
<keyword evidence="2" id="KW-0501">Molybdenum cofactor biosynthesis</keyword>
<reference evidence="5" key="1">
    <citation type="submission" date="2023-07" db="EMBL/GenBank/DDBJ databases">
        <title>The genome sequence of Rhodocytophaga aerolata KACC 12507.</title>
        <authorList>
            <person name="Zhang X."/>
        </authorList>
    </citation>
    <scope>NUCLEOTIDE SEQUENCE</scope>
    <source>
        <strain evidence="5">KACC 12507</strain>
    </source>
</reference>
<dbReference type="InterPro" id="IPR036425">
    <property type="entry name" value="MoaB/Mog-like_dom_sf"/>
</dbReference>
<dbReference type="PIRSF" id="PIRSF036594">
    <property type="entry name" value="MoaC_MogA"/>
    <property type="match status" value="1"/>
</dbReference>
<dbReference type="CDD" id="cd00886">
    <property type="entry name" value="MogA_MoaB"/>
    <property type="match status" value="1"/>
</dbReference>
<evidence type="ECO:0000256" key="2">
    <source>
        <dbReference type="ARBA" id="ARBA00023150"/>
    </source>
</evidence>
<dbReference type="GO" id="GO:0061799">
    <property type="term" value="F:cyclic pyranopterin monophosphate synthase activity"/>
    <property type="evidence" value="ECO:0007669"/>
    <property type="project" value="UniProtKB-EC"/>
</dbReference>
<sequence length="316" mass="34129">MRDISAKQISLRTARAVAVVICSQQTLDLVKRDALPKGNLLDVARAAGFLAAKNTQLLIPHCHPVSIDGLQITYDYLEPGKPNQDVNVKEAWGVIVYGEGKSIGRTGIEMETLTAVSVSALTIYDLLKPLADPEIEITSIKLLKKTGGKSDRTKFSQTRQKAAILVCSDAAAAGNREDRSGQVIREMLTSHNIEIADHQIVPDEVEAIQQHIRSWVSQDIPFIFTTGGTGLGPRDTTVEAVRAIIEKEANGITEAMRTHGQMRTPLAMMSRAVAGSVKETLIVTLPGSPSGVRESLDAILPAVFHARKMLKGGGHE</sequence>
<dbReference type="InterPro" id="IPR036522">
    <property type="entry name" value="MoaC_sf"/>
</dbReference>
<evidence type="ECO:0000256" key="1">
    <source>
        <dbReference type="ARBA" id="ARBA00005046"/>
    </source>
</evidence>
<comment type="pathway">
    <text evidence="1">Cofactor biosynthesis; molybdopterin biosynthesis.</text>
</comment>
<dbReference type="Pfam" id="PF00994">
    <property type="entry name" value="MoCF_biosynth"/>
    <property type="match status" value="1"/>
</dbReference>
<comment type="function">
    <text evidence="3">Catalyzes the conversion of (8S)-3',8-cyclo-7,8-dihydroguanosine 5'-triphosphate to cyclic pyranopterin monophosphate (cPMP).</text>
</comment>
<dbReference type="Gene3D" id="3.40.980.10">
    <property type="entry name" value="MoaB/Mog-like domain"/>
    <property type="match status" value="1"/>
</dbReference>
<gene>
    <name evidence="5" type="primary">moaCB</name>
    <name evidence="5" type="ORF">Q0590_14590</name>
</gene>
<dbReference type="RefSeq" id="WP_302038297.1">
    <property type="nucleotide sequence ID" value="NZ_JAUKPO010000007.1"/>
</dbReference>
<protein>
    <submittedName>
        <fullName evidence="5">Bifunctional molybdenum cofactor biosynthesis protein MoaC/MoaB</fullName>
        <ecNumber evidence="5">4.6.1.17</ecNumber>
    </submittedName>
</protein>
<dbReference type="InterPro" id="IPR012247">
    <property type="entry name" value="MoaC_MogA"/>
</dbReference>
<keyword evidence="6" id="KW-1185">Reference proteome</keyword>
<comment type="caution">
    <text evidence="5">The sequence shown here is derived from an EMBL/GenBank/DDBJ whole genome shotgun (WGS) entry which is preliminary data.</text>
</comment>
<dbReference type="Pfam" id="PF01967">
    <property type="entry name" value="MoaC"/>
    <property type="match status" value="1"/>
</dbReference>
<evidence type="ECO:0000259" key="4">
    <source>
        <dbReference type="SMART" id="SM00852"/>
    </source>
</evidence>
<evidence type="ECO:0000313" key="5">
    <source>
        <dbReference type="EMBL" id="MDO1447493.1"/>
    </source>
</evidence>
<dbReference type="PANTHER" id="PTHR43764">
    <property type="entry name" value="MOLYBDENUM COFACTOR BIOSYNTHESIS"/>
    <property type="match status" value="1"/>
</dbReference>
<evidence type="ECO:0000313" key="6">
    <source>
        <dbReference type="Proteomes" id="UP001168528"/>
    </source>
</evidence>
<dbReference type="NCBIfam" id="TIGR00177">
    <property type="entry name" value="molyb_syn"/>
    <property type="match status" value="1"/>
</dbReference>
<dbReference type="InterPro" id="IPR051920">
    <property type="entry name" value="MPT_Adenylyltrnsfr/MoaC-Rel"/>
</dbReference>
<dbReference type="SUPFAM" id="SSF53218">
    <property type="entry name" value="Molybdenum cofactor biosynthesis proteins"/>
    <property type="match status" value="1"/>
</dbReference>
<proteinExistence type="predicted"/>
<dbReference type="InterPro" id="IPR001453">
    <property type="entry name" value="MoaB/Mog_dom"/>
</dbReference>
<dbReference type="SUPFAM" id="SSF55040">
    <property type="entry name" value="Molybdenum cofactor biosynthesis protein C, MoaC"/>
    <property type="match status" value="1"/>
</dbReference>
<dbReference type="EMBL" id="JAUKPO010000007">
    <property type="protein sequence ID" value="MDO1447493.1"/>
    <property type="molecule type" value="Genomic_DNA"/>
</dbReference>
<dbReference type="InterPro" id="IPR002820">
    <property type="entry name" value="Mopterin_CF_biosynth-C_dom"/>
</dbReference>
<accession>A0ABT8R8G4</accession>
<evidence type="ECO:0000256" key="3">
    <source>
        <dbReference type="ARBA" id="ARBA00055087"/>
    </source>
</evidence>
<name>A0ABT8R8G4_9BACT</name>
<dbReference type="Gene3D" id="3.30.70.640">
    <property type="entry name" value="Molybdopterin cofactor biosynthesis C (MoaC) domain"/>
    <property type="match status" value="1"/>
</dbReference>
<feature type="domain" description="MoaB/Mog" evidence="4">
    <location>
        <begin position="163"/>
        <end position="306"/>
    </location>
</feature>